<dbReference type="AlphaFoldDB" id="A0AAV7IT05"/>
<dbReference type="PANTHER" id="PTHR45877:SF2">
    <property type="entry name" value="E3 UBIQUITIN-PROTEIN LIGASE SINA-RELATED"/>
    <property type="match status" value="1"/>
</dbReference>
<evidence type="ECO:0000256" key="4">
    <source>
        <dbReference type="PROSITE-ProRule" id="PRU00175"/>
    </source>
</evidence>
<sequence length="135" mass="15723">MAETNNNKEDNPDSDDPVVILRKSWCDYFEFEVECPVCYDIPEGNIFQCTEGHSFCHICVKKVDVCPLCDSKFTGTRNRVLEKLIPKIIEFKEWLMDQSKETEKCLRVKKVSRSTQTLEGNVNPLRRSSRLCQKQ</sequence>
<dbReference type="PANTHER" id="PTHR45877">
    <property type="entry name" value="E3 UBIQUITIN-PROTEIN LIGASE SIAH2"/>
    <property type="match status" value="1"/>
</dbReference>
<keyword evidence="2 4" id="KW-0863">Zinc-finger</keyword>
<dbReference type="GO" id="GO:0043161">
    <property type="term" value="P:proteasome-mediated ubiquitin-dependent protein catabolic process"/>
    <property type="evidence" value="ECO:0007669"/>
    <property type="project" value="TreeGrafter"/>
</dbReference>
<evidence type="ECO:0000313" key="6">
    <source>
        <dbReference type="EMBL" id="KAH0557208.1"/>
    </source>
</evidence>
<proteinExistence type="predicted"/>
<keyword evidence="3" id="KW-0862">Zinc</keyword>
<dbReference type="GO" id="GO:0061630">
    <property type="term" value="F:ubiquitin protein ligase activity"/>
    <property type="evidence" value="ECO:0007669"/>
    <property type="project" value="TreeGrafter"/>
</dbReference>
<dbReference type="GO" id="GO:0008270">
    <property type="term" value="F:zinc ion binding"/>
    <property type="evidence" value="ECO:0007669"/>
    <property type="project" value="UniProtKB-KW"/>
</dbReference>
<dbReference type="Proteomes" id="UP000826195">
    <property type="component" value="Unassembled WGS sequence"/>
</dbReference>
<evidence type="ECO:0000259" key="5">
    <source>
        <dbReference type="PROSITE" id="PS50089"/>
    </source>
</evidence>
<dbReference type="InterPro" id="IPR049548">
    <property type="entry name" value="Sina-like_RING"/>
</dbReference>
<accession>A0AAV7IT05</accession>
<dbReference type="PROSITE" id="PS50089">
    <property type="entry name" value="ZF_RING_2"/>
    <property type="match status" value="1"/>
</dbReference>
<evidence type="ECO:0000256" key="2">
    <source>
        <dbReference type="ARBA" id="ARBA00022771"/>
    </source>
</evidence>
<keyword evidence="1" id="KW-0479">Metal-binding</keyword>
<organism evidence="6 7">
    <name type="scientific">Cotesia glomerata</name>
    <name type="common">Lepidopteran parasitic wasp</name>
    <name type="synonym">Apanteles glomeratus</name>
    <dbReference type="NCBI Taxonomy" id="32391"/>
    <lineage>
        <taxon>Eukaryota</taxon>
        <taxon>Metazoa</taxon>
        <taxon>Ecdysozoa</taxon>
        <taxon>Arthropoda</taxon>
        <taxon>Hexapoda</taxon>
        <taxon>Insecta</taxon>
        <taxon>Pterygota</taxon>
        <taxon>Neoptera</taxon>
        <taxon>Endopterygota</taxon>
        <taxon>Hymenoptera</taxon>
        <taxon>Apocrita</taxon>
        <taxon>Ichneumonoidea</taxon>
        <taxon>Braconidae</taxon>
        <taxon>Microgastrinae</taxon>
        <taxon>Cotesia</taxon>
    </lineage>
</organism>
<dbReference type="GO" id="GO:0031624">
    <property type="term" value="F:ubiquitin conjugating enzyme binding"/>
    <property type="evidence" value="ECO:0007669"/>
    <property type="project" value="TreeGrafter"/>
</dbReference>
<name>A0AAV7IT05_COTGL</name>
<keyword evidence="7" id="KW-1185">Reference proteome</keyword>
<reference evidence="6 7" key="1">
    <citation type="journal article" date="2021" name="J. Hered.">
        <title>A chromosome-level genome assembly of the parasitoid wasp, Cotesia glomerata (Hymenoptera: Braconidae).</title>
        <authorList>
            <person name="Pinto B.J."/>
            <person name="Weis J.J."/>
            <person name="Gamble T."/>
            <person name="Ode P.J."/>
            <person name="Paul R."/>
            <person name="Zaspel J.M."/>
        </authorList>
    </citation>
    <scope>NUCLEOTIDE SEQUENCE [LARGE SCALE GENOMIC DNA]</scope>
    <source>
        <strain evidence="6">CgM1</strain>
    </source>
</reference>
<evidence type="ECO:0000313" key="7">
    <source>
        <dbReference type="Proteomes" id="UP000826195"/>
    </source>
</evidence>
<protein>
    <recommendedName>
        <fullName evidence="5">RING-type domain-containing protein</fullName>
    </recommendedName>
</protein>
<dbReference type="Pfam" id="PF21362">
    <property type="entry name" value="Sina_RING"/>
    <property type="match status" value="1"/>
</dbReference>
<dbReference type="InterPro" id="IPR004162">
    <property type="entry name" value="SINA-like_animal"/>
</dbReference>
<evidence type="ECO:0000256" key="3">
    <source>
        <dbReference type="ARBA" id="ARBA00022833"/>
    </source>
</evidence>
<dbReference type="EMBL" id="JAHXZJ010000747">
    <property type="protein sequence ID" value="KAH0557208.1"/>
    <property type="molecule type" value="Genomic_DNA"/>
</dbReference>
<feature type="domain" description="RING-type" evidence="5">
    <location>
        <begin position="35"/>
        <end position="70"/>
    </location>
</feature>
<dbReference type="Gene3D" id="3.30.40.10">
    <property type="entry name" value="Zinc/RING finger domain, C3HC4 (zinc finger)"/>
    <property type="match status" value="1"/>
</dbReference>
<dbReference type="SUPFAM" id="SSF57850">
    <property type="entry name" value="RING/U-box"/>
    <property type="match status" value="1"/>
</dbReference>
<dbReference type="GO" id="GO:0005737">
    <property type="term" value="C:cytoplasm"/>
    <property type="evidence" value="ECO:0007669"/>
    <property type="project" value="TreeGrafter"/>
</dbReference>
<dbReference type="InterPro" id="IPR001841">
    <property type="entry name" value="Znf_RING"/>
</dbReference>
<dbReference type="InterPro" id="IPR013083">
    <property type="entry name" value="Znf_RING/FYVE/PHD"/>
</dbReference>
<gene>
    <name evidence="6" type="ORF">KQX54_001649</name>
</gene>
<comment type="caution">
    <text evidence="6">The sequence shown here is derived from an EMBL/GenBank/DDBJ whole genome shotgun (WGS) entry which is preliminary data.</text>
</comment>
<evidence type="ECO:0000256" key="1">
    <source>
        <dbReference type="ARBA" id="ARBA00022723"/>
    </source>
</evidence>